<dbReference type="GO" id="GO:0018189">
    <property type="term" value="P:pyrroloquinoline quinone biosynthetic process"/>
    <property type="evidence" value="ECO:0007669"/>
    <property type="project" value="UniProtKB-UniPathway"/>
</dbReference>
<accession>A0A7H1QCT3</accession>
<keyword evidence="4" id="KW-0614">Plasmid</keyword>
<evidence type="ECO:0000313" key="5">
    <source>
        <dbReference type="Proteomes" id="UP000516422"/>
    </source>
</evidence>
<dbReference type="UniPathway" id="UPA00539"/>
<dbReference type="NCBIfam" id="TIGR02107">
    <property type="entry name" value="PQQ_syn_pqqA"/>
    <property type="match status" value="1"/>
</dbReference>
<comment type="similarity">
    <text evidence="2">Belongs to the PqqA family.</text>
</comment>
<proteinExistence type="inferred from homology"/>
<evidence type="ECO:0000256" key="1">
    <source>
        <dbReference type="ARBA" id="ARBA00004886"/>
    </source>
</evidence>
<dbReference type="RefSeq" id="WP_011113089.1">
    <property type="nucleotide sequence ID" value="NZ_CP051007.1"/>
</dbReference>
<dbReference type="Proteomes" id="UP000516422">
    <property type="component" value="Plasmid pSGRIFU1"/>
</dbReference>
<dbReference type="AlphaFoldDB" id="A0A7H1QCT3"/>
<dbReference type="Pfam" id="PF08042">
    <property type="entry name" value="PqqA"/>
    <property type="match status" value="1"/>
</dbReference>
<geneLocation type="plasmid" evidence="4 5">
    <name>pSGRIFU1</name>
</geneLocation>
<gene>
    <name evidence="4" type="ORF">HEP81_07885</name>
</gene>
<name>A0A7H1QCT3_9ACTN</name>
<dbReference type="EMBL" id="CP051007">
    <property type="protein sequence ID" value="QNT98113.1"/>
    <property type="molecule type" value="Genomic_DNA"/>
</dbReference>
<organism evidence="4 5">
    <name type="scientific">Streptomyces griseofuscus</name>
    <dbReference type="NCBI Taxonomy" id="146922"/>
    <lineage>
        <taxon>Bacteria</taxon>
        <taxon>Bacillati</taxon>
        <taxon>Actinomycetota</taxon>
        <taxon>Actinomycetes</taxon>
        <taxon>Kitasatosporales</taxon>
        <taxon>Streptomycetaceae</taxon>
        <taxon>Streptomyces</taxon>
    </lineage>
</organism>
<evidence type="ECO:0000256" key="3">
    <source>
        <dbReference type="ARBA" id="ARBA00015086"/>
    </source>
</evidence>
<evidence type="ECO:0000313" key="4">
    <source>
        <dbReference type="EMBL" id="QNT98113.1"/>
    </source>
</evidence>
<sequence length="34" mass="3928">MRTSGKELPAKKAWHRPDFVTIDTGMEVTAYFSR</sequence>
<dbReference type="GeneID" id="91467371"/>
<dbReference type="InterPro" id="IPR011725">
    <property type="entry name" value="PQQ_synth_PqqA"/>
</dbReference>
<comment type="pathway">
    <text evidence="1">Cofactor biosynthesis; pyrroloquinoline quinone biosynthesis.</text>
</comment>
<evidence type="ECO:0000256" key="2">
    <source>
        <dbReference type="ARBA" id="ARBA00009325"/>
    </source>
</evidence>
<protein>
    <recommendedName>
        <fullName evidence="3">Coenzyme PQQ synthesis protein A</fullName>
    </recommendedName>
</protein>
<dbReference type="KEGG" id="sgf:HEP81_07885"/>
<reference evidence="4 5" key="1">
    <citation type="submission" date="2020-04" db="EMBL/GenBank/DDBJ databases">
        <title>Characterization and engineering of Streptomyces griseofuscus DSM40191 as a potential heterologous host for expression of BGCs.</title>
        <authorList>
            <person name="Gren T."/>
            <person name="Whitford C.M."/>
            <person name="Mohite O.S."/>
            <person name="Joergensen T.S."/>
            <person name="Nielsen J.B."/>
            <person name="Lee S.Y."/>
            <person name="Weber T."/>
        </authorList>
    </citation>
    <scope>NUCLEOTIDE SEQUENCE [LARGE SCALE GENOMIC DNA]</scope>
    <source>
        <strain evidence="4 5">DSM 40191</strain>
        <plasmid evidence="4 5">pSGRIFU1</plasmid>
    </source>
</reference>